<evidence type="ECO:0000256" key="3">
    <source>
        <dbReference type="PIRSR" id="PIRSR600183-50"/>
    </source>
</evidence>
<dbReference type="InterPro" id="IPR009006">
    <property type="entry name" value="Ala_racemase/Decarboxylase_C"/>
</dbReference>
<accession>A0A093RV48</accession>
<dbReference type="InterPro" id="IPR022644">
    <property type="entry name" value="De-COase2_N"/>
</dbReference>
<comment type="caution">
    <text evidence="5">The sequence shown here is derived from an EMBL/GenBank/DDBJ whole genome shotgun (WGS) entry which is preliminary data.</text>
</comment>
<feature type="modified residue" description="N6-(pyridoxal phosphate)lysine" evidence="3">
    <location>
        <position position="87"/>
    </location>
</feature>
<dbReference type="SUPFAM" id="SSF51419">
    <property type="entry name" value="PLP-binding barrel"/>
    <property type="match status" value="1"/>
</dbReference>
<proteinExistence type="predicted"/>
<reference evidence="5 6" key="1">
    <citation type="submission" date="2014-08" db="EMBL/GenBank/DDBJ databases">
        <title>Genome sequences of NCPPB Pectobacterium isolates.</title>
        <authorList>
            <person name="Glover R.H."/>
            <person name="Sapp M."/>
            <person name="Elphinstone J."/>
        </authorList>
    </citation>
    <scope>NUCLEOTIDE SEQUENCE [LARGE SCALE GENOMIC DNA]</scope>
    <source>
        <strain evidence="5 6">NCPPB 2795</strain>
    </source>
</reference>
<dbReference type="AlphaFoldDB" id="A0A093RV48"/>
<dbReference type="Gene3D" id="3.20.20.10">
    <property type="entry name" value="Alanine racemase"/>
    <property type="match status" value="1"/>
</dbReference>
<name>A0A093RV48_9GAMM</name>
<dbReference type="InterPro" id="IPR000183">
    <property type="entry name" value="Orn/DAP/Arg_de-COase"/>
</dbReference>
<evidence type="ECO:0000313" key="5">
    <source>
        <dbReference type="EMBL" id="KFX04399.1"/>
    </source>
</evidence>
<dbReference type="PANTHER" id="PTHR43727:SF2">
    <property type="entry name" value="GROUP IV DECARBOXYLASE"/>
    <property type="match status" value="1"/>
</dbReference>
<dbReference type="eggNOG" id="COG0019">
    <property type="taxonomic scope" value="Bacteria"/>
</dbReference>
<organism evidence="5 6">
    <name type="scientific">Pectobacterium betavasculorum</name>
    <dbReference type="NCBI Taxonomy" id="55207"/>
    <lineage>
        <taxon>Bacteria</taxon>
        <taxon>Pseudomonadati</taxon>
        <taxon>Pseudomonadota</taxon>
        <taxon>Gammaproteobacteria</taxon>
        <taxon>Enterobacterales</taxon>
        <taxon>Pectobacteriaceae</taxon>
        <taxon>Pectobacterium</taxon>
    </lineage>
</organism>
<gene>
    <name evidence="5" type="ORF">KP22_13665</name>
</gene>
<dbReference type="Gene3D" id="2.40.37.10">
    <property type="entry name" value="Lyase, Ornithine Decarboxylase, Chain A, domain 1"/>
    <property type="match status" value="1"/>
</dbReference>
<dbReference type="GO" id="GO:0008836">
    <property type="term" value="F:diaminopimelate decarboxylase activity"/>
    <property type="evidence" value="ECO:0007669"/>
    <property type="project" value="TreeGrafter"/>
</dbReference>
<dbReference type="CDD" id="cd06842">
    <property type="entry name" value="PLPDE_III_Y4yA_like"/>
    <property type="match status" value="1"/>
</dbReference>
<dbReference type="RefSeq" id="WP_039324703.1">
    <property type="nucleotide sequence ID" value="NZ_JQHM01000005.1"/>
</dbReference>
<evidence type="ECO:0000256" key="2">
    <source>
        <dbReference type="ARBA" id="ARBA00022898"/>
    </source>
</evidence>
<evidence type="ECO:0000313" key="6">
    <source>
        <dbReference type="Proteomes" id="UP000032874"/>
    </source>
</evidence>
<feature type="domain" description="Orn/DAP/Arg decarboxylase 2 N-terminal" evidence="4">
    <location>
        <begin position="71"/>
        <end position="263"/>
    </location>
</feature>
<evidence type="ECO:0000259" key="4">
    <source>
        <dbReference type="Pfam" id="PF02784"/>
    </source>
</evidence>
<feature type="active site" description="Proton donor" evidence="3">
    <location>
        <position position="402"/>
    </location>
</feature>
<comment type="cofactor">
    <cofactor evidence="1 3">
        <name>pyridoxal 5'-phosphate</name>
        <dbReference type="ChEBI" id="CHEBI:597326"/>
    </cofactor>
</comment>
<evidence type="ECO:0000256" key="1">
    <source>
        <dbReference type="ARBA" id="ARBA00001933"/>
    </source>
</evidence>
<dbReference type="STRING" id="55207.KP22_13665"/>
<dbReference type="PRINTS" id="PR01179">
    <property type="entry name" value="ODADCRBXLASE"/>
</dbReference>
<dbReference type="Pfam" id="PF02784">
    <property type="entry name" value="Orn_Arg_deC_N"/>
    <property type="match status" value="1"/>
</dbReference>
<dbReference type="PANTHER" id="PTHR43727">
    <property type="entry name" value="DIAMINOPIMELATE DECARBOXYLASE"/>
    <property type="match status" value="1"/>
</dbReference>
<dbReference type="GO" id="GO:0009089">
    <property type="term" value="P:lysine biosynthetic process via diaminopimelate"/>
    <property type="evidence" value="ECO:0007669"/>
    <property type="project" value="TreeGrafter"/>
</dbReference>
<protein>
    <submittedName>
        <fullName evidence="5">Decarboxylase</fullName>
    </submittedName>
</protein>
<sequence>MSNLFSFAAVSSPAVAQAHWPERLTPYLDSEIEQFLFNSPQRLSWLVEQYGSPLNIVWPHTVANNIAALRTVLQRHDVDCRLYYGAKVNKSPGLVQAAVNAGVGVDVSSLQELKDALRAGCDGTRLCATGPAKTREFLTELVHHRALIVLDSPEEFDEVLVLAGLLRVTKPVRVLLRYRPSFTPASRFGMLADEVMLCLETLSARQDVLHLEGFHFHLGGYEPDTRVAAFAELLPLLERARSKRLQPAIIDIGGGLPIQYLPASRYQDYLAKQDAADYRHGQVPTSFYPYGGERSAADYLEAFLSASIGQFCVADRLKQHDLILAIEPGRSLADQSAITVFRVTRTRRQPDGNHVVFVEGSSFSACETWFNSEFLIDPLHVFSVKKDTRPTPGKAWIAGHSCLDDDVITNRLIHFQTVPQPGDLLIYANTAGYQMDLLENAFHRHPLPARLCAFKGKKGELIFSSDN</sequence>
<dbReference type="SUPFAM" id="SSF50621">
    <property type="entry name" value="Alanine racemase C-terminal domain-like"/>
    <property type="match status" value="1"/>
</dbReference>
<dbReference type="InterPro" id="IPR029066">
    <property type="entry name" value="PLP-binding_barrel"/>
</dbReference>
<keyword evidence="2 3" id="KW-0663">Pyridoxal phosphate</keyword>
<dbReference type="InterPro" id="IPR042152">
    <property type="entry name" value="Y4yA-like"/>
</dbReference>
<dbReference type="EMBL" id="JQHM01000005">
    <property type="protein sequence ID" value="KFX04399.1"/>
    <property type="molecule type" value="Genomic_DNA"/>
</dbReference>
<dbReference type="Proteomes" id="UP000032874">
    <property type="component" value="Unassembled WGS sequence"/>
</dbReference>